<keyword evidence="1" id="KW-1133">Transmembrane helix</keyword>
<evidence type="ECO:0000256" key="1">
    <source>
        <dbReference type="SAM" id="Phobius"/>
    </source>
</evidence>
<gene>
    <name evidence="2" type="ORF">AA106556_1817</name>
</gene>
<evidence type="ECO:0000313" key="2">
    <source>
        <dbReference type="EMBL" id="GBR48535.1"/>
    </source>
</evidence>
<feature type="transmembrane region" description="Helical" evidence="1">
    <location>
        <begin position="54"/>
        <end position="77"/>
    </location>
</feature>
<sequence length="112" mass="12951">MDCQPDSEYEKEFDALRAEIKMKISKANKFFAFFFVASLFISLILLLVKISHYTIIILFFLFMIFVLVALYMPIILWSKKSHANLIQNSAARLRGIDVTMPAFDAKNPQPIK</sequence>
<feature type="transmembrane region" description="Helical" evidence="1">
    <location>
        <begin position="30"/>
        <end position="48"/>
    </location>
</feature>
<evidence type="ECO:0000313" key="3">
    <source>
        <dbReference type="Proteomes" id="UP001062443"/>
    </source>
</evidence>
<comment type="caution">
    <text evidence="2">The sequence shown here is derived from an EMBL/GenBank/DDBJ whole genome shotgun (WGS) entry which is preliminary data.</text>
</comment>
<proteinExistence type="predicted"/>
<organism evidence="2 3">
    <name type="scientific">Neokomagataea tanensis NBRC 106556</name>
    <dbReference type="NCBI Taxonomy" id="1223519"/>
    <lineage>
        <taxon>Bacteria</taxon>
        <taxon>Pseudomonadati</taxon>
        <taxon>Pseudomonadota</taxon>
        <taxon>Alphaproteobacteria</taxon>
        <taxon>Acetobacterales</taxon>
        <taxon>Acetobacteraceae</taxon>
        <taxon>Neokomagataea</taxon>
    </lineage>
</organism>
<keyword evidence="1" id="KW-0812">Transmembrane</keyword>
<keyword evidence="1" id="KW-0472">Membrane</keyword>
<protein>
    <submittedName>
        <fullName evidence="2">Uncharacterized protein</fullName>
    </submittedName>
</protein>
<dbReference type="EMBL" id="BAQB01000039">
    <property type="protein sequence ID" value="GBR48535.1"/>
    <property type="molecule type" value="Genomic_DNA"/>
</dbReference>
<reference evidence="2" key="1">
    <citation type="submission" date="2013-04" db="EMBL/GenBank/DDBJ databases">
        <title>The genome sequencing project of 58 acetic acid bacteria.</title>
        <authorList>
            <person name="Okamoto-Kainuma A."/>
            <person name="Ishikawa M."/>
            <person name="Umino S."/>
            <person name="Koizumi Y."/>
            <person name="Shiwa Y."/>
            <person name="Yoshikawa H."/>
            <person name="Matsutani M."/>
            <person name="Matsushita K."/>
        </authorList>
    </citation>
    <scope>NUCLEOTIDE SEQUENCE</scope>
    <source>
        <strain evidence="2">NBRC 106556</strain>
    </source>
</reference>
<name>A0ABQ0QKZ1_9PROT</name>
<dbReference type="Proteomes" id="UP001062443">
    <property type="component" value="Unassembled WGS sequence"/>
</dbReference>
<keyword evidence="3" id="KW-1185">Reference proteome</keyword>
<accession>A0ABQ0QKZ1</accession>